<dbReference type="RefSeq" id="WP_380689595.1">
    <property type="nucleotide sequence ID" value="NZ_JBHRSS010000004.1"/>
</dbReference>
<dbReference type="PANTHER" id="PTHR30093">
    <property type="entry name" value="GENERAL SECRETION PATHWAY PROTEIN G"/>
    <property type="match status" value="1"/>
</dbReference>
<proteinExistence type="predicted"/>
<dbReference type="EMBL" id="JBHRSS010000004">
    <property type="protein sequence ID" value="MFC3104450.1"/>
    <property type="molecule type" value="Genomic_DNA"/>
</dbReference>
<dbReference type="InterPro" id="IPR012902">
    <property type="entry name" value="N_methyl_site"/>
</dbReference>
<name>A0ABV7ENX8_9GAMM</name>
<protein>
    <submittedName>
        <fullName evidence="2">Type IV pilin protein</fullName>
    </submittedName>
</protein>
<comment type="caution">
    <text evidence="2">The sequence shown here is derived from an EMBL/GenBank/DDBJ whole genome shotgun (WGS) entry which is preliminary data.</text>
</comment>
<evidence type="ECO:0000256" key="1">
    <source>
        <dbReference type="SAM" id="Phobius"/>
    </source>
</evidence>
<dbReference type="Gene3D" id="3.30.700.10">
    <property type="entry name" value="Glycoprotein, Type 4 Pilin"/>
    <property type="match status" value="1"/>
</dbReference>
<feature type="transmembrane region" description="Helical" evidence="1">
    <location>
        <begin position="7"/>
        <end position="31"/>
    </location>
</feature>
<dbReference type="InterPro" id="IPR045584">
    <property type="entry name" value="Pilin-like"/>
</dbReference>
<accession>A0ABV7ENX8</accession>
<keyword evidence="1" id="KW-0812">Transmembrane</keyword>
<keyword evidence="1" id="KW-1133">Transmembrane helix</keyword>
<keyword evidence="3" id="KW-1185">Reference proteome</keyword>
<dbReference type="InterPro" id="IPR031982">
    <property type="entry name" value="PilE-like"/>
</dbReference>
<evidence type="ECO:0000313" key="3">
    <source>
        <dbReference type="Proteomes" id="UP001595462"/>
    </source>
</evidence>
<dbReference type="NCBIfam" id="TIGR02532">
    <property type="entry name" value="IV_pilin_GFxxxE"/>
    <property type="match status" value="1"/>
</dbReference>
<dbReference type="SUPFAM" id="SSF54523">
    <property type="entry name" value="Pili subunits"/>
    <property type="match status" value="1"/>
</dbReference>
<dbReference type="Proteomes" id="UP001595462">
    <property type="component" value="Unassembled WGS sequence"/>
</dbReference>
<evidence type="ECO:0000313" key="2">
    <source>
        <dbReference type="EMBL" id="MFC3104450.1"/>
    </source>
</evidence>
<reference evidence="3" key="1">
    <citation type="journal article" date="2019" name="Int. J. Syst. Evol. Microbiol.">
        <title>The Global Catalogue of Microorganisms (GCM) 10K type strain sequencing project: providing services to taxonomists for standard genome sequencing and annotation.</title>
        <authorList>
            <consortium name="The Broad Institute Genomics Platform"/>
            <consortium name="The Broad Institute Genome Sequencing Center for Infectious Disease"/>
            <person name="Wu L."/>
            <person name="Ma J."/>
        </authorList>
    </citation>
    <scope>NUCLEOTIDE SEQUENCE [LARGE SCALE GENOMIC DNA]</scope>
    <source>
        <strain evidence="3">KCTC 52640</strain>
    </source>
</reference>
<organism evidence="2 3">
    <name type="scientific">Salinisphaera aquimarina</name>
    <dbReference type="NCBI Taxonomy" id="2094031"/>
    <lineage>
        <taxon>Bacteria</taxon>
        <taxon>Pseudomonadati</taxon>
        <taxon>Pseudomonadota</taxon>
        <taxon>Gammaproteobacteria</taxon>
        <taxon>Salinisphaerales</taxon>
        <taxon>Salinisphaeraceae</taxon>
        <taxon>Salinisphaera</taxon>
    </lineage>
</organism>
<gene>
    <name evidence="2" type="ORF">ACFOSU_11180</name>
</gene>
<dbReference type="Pfam" id="PF07963">
    <property type="entry name" value="N_methyl"/>
    <property type="match status" value="1"/>
</dbReference>
<dbReference type="PANTHER" id="PTHR30093:SF47">
    <property type="entry name" value="TYPE IV PILUS NON-CORE MINOR PILIN PILE"/>
    <property type="match status" value="1"/>
</dbReference>
<keyword evidence="1" id="KW-0472">Membrane</keyword>
<dbReference type="Pfam" id="PF16732">
    <property type="entry name" value="ComP_DUS"/>
    <property type="match status" value="1"/>
</dbReference>
<sequence>MSTRVRGFTLIELMIVVAIVGILAAIAYPTYINQVRKARRSDAHSLLLQAANREERFYTSQYQYTATLGNGGLGMPTRTENEAYDLSATVSGTNNQQFEITATARGDQVNDDCRTLSINQAGQKTANGTAATSQASQDCW</sequence>
<dbReference type="PROSITE" id="PS00409">
    <property type="entry name" value="PROKAR_NTER_METHYL"/>
    <property type="match status" value="1"/>
</dbReference>